<dbReference type="InterPro" id="IPR002347">
    <property type="entry name" value="SDR_fam"/>
</dbReference>
<organism evidence="2 3">
    <name type="scientific">Tetranychus urticae</name>
    <name type="common">Two-spotted spider mite</name>
    <dbReference type="NCBI Taxonomy" id="32264"/>
    <lineage>
        <taxon>Eukaryota</taxon>
        <taxon>Metazoa</taxon>
        <taxon>Ecdysozoa</taxon>
        <taxon>Arthropoda</taxon>
        <taxon>Chelicerata</taxon>
        <taxon>Arachnida</taxon>
        <taxon>Acari</taxon>
        <taxon>Acariformes</taxon>
        <taxon>Trombidiformes</taxon>
        <taxon>Prostigmata</taxon>
        <taxon>Eleutherengona</taxon>
        <taxon>Raphignathae</taxon>
        <taxon>Tetranychoidea</taxon>
        <taxon>Tetranychidae</taxon>
        <taxon>Tetranychus</taxon>
    </lineage>
</organism>
<reference evidence="2" key="2">
    <citation type="submission" date="2015-06" db="UniProtKB">
        <authorList>
            <consortium name="EnsemblMetazoa"/>
        </authorList>
    </citation>
    <scope>IDENTIFICATION</scope>
</reference>
<evidence type="ECO:0000313" key="3">
    <source>
        <dbReference type="Proteomes" id="UP000015104"/>
    </source>
</evidence>
<proteinExistence type="predicted"/>
<name>T1K9S1_TETUR</name>
<evidence type="ECO:0000256" key="1">
    <source>
        <dbReference type="ARBA" id="ARBA00023002"/>
    </source>
</evidence>
<protein>
    <submittedName>
        <fullName evidence="2">Uncharacterized protein</fullName>
    </submittedName>
</protein>
<dbReference type="EnsemblMetazoa" id="tetur07g05970.1">
    <property type="protein sequence ID" value="tetur07g05970.1"/>
    <property type="gene ID" value="tetur07g05970"/>
</dbReference>
<accession>T1K9S1</accession>
<dbReference type="OrthoDB" id="6482694at2759"/>
<sequence>MSLPLKERLVYIFRFPCLFLIFLYQDIYCWFKRKKTDPSIRLDGKVILVTGANRGIGKQIASDLYKRGAKVILACRNTEAALKACSEISNGRSDDRLVPLKLDLKSFTSINDACSHLYSTLDSLDILINNAGMFGAKDKTITADGFEETCQVNFLAPCLLTYNLIPLLSKSTFGARVIMISSEFNLIPFSFNTDLFVPSSPDYDAILNYAMTKFALNGFVLKMASLLKDTNITINSVHPGCVKTDIVGKGSSWTTRFSNRFQQAFRGVSLETGAIGPVYLAVEPSMHKVSGHYFVSNIEFSPNKRLLQESVQNCIWNFMEPCLLSYKIDCNSNKETTDFPIPNQSSNCHLTKNTKHSLDINIH</sequence>
<dbReference type="Gene3D" id="3.40.50.720">
    <property type="entry name" value="NAD(P)-binding Rossmann-like Domain"/>
    <property type="match status" value="1"/>
</dbReference>
<reference evidence="3" key="1">
    <citation type="submission" date="2011-08" db="EMBL/GenBank/DDBJ databases">
        <authorList>
            <person name="Rombauts S."/>
        </authorList>
    </citation>
    <scope>NUCLEOTIDE SEQUENCE</scope>
    <source>
        <strain evidence="3">London</strain>
    </source>
</reference>
<evidence type="ECO:0000313" key="2">
    <source>
        <dbReference type="EnsemblMetazoa" id="tetur07g05970.1"/>
    </source>
</evidence>
<dbReference type="Proteomes" id="UP000015104">
    <property type="component" value="Unassembled WGS sequence"/>
</dbReference>
<keyword evidence="1" id="KW-0560">Oxidoreductase</keyword>
<gene>
    <name evidence="2" type="primary">107362111</name>
</gene>
<dbReference type="PANTHER" id="PTHR43157">
    <property type="entry name" value="PHOSPHATIDYLINOSITOL-GLYCAN BIOSYNTHESIS CLASS F PROTEIN-RELATED"/>
    <property type="match status" value="1"/>
</dbReference>
<dbReference type="GO" id="GO:0016491">
    <property type="term" value="F:oxidoreductase activity"/>
    <property type="evidence" value="ECO:0007669"/>
    <property type="project" value="UniProtKB-KW"/>
</dbReference>
<dbReference type="AlphaFoldDB" id="T1K9S1"/>
<dbReference type="PRINTS" id="PR00081">
    <property type="entry name" value="GDHRDH"/>
</dbReference>
<dbReference type="OMA" id="SENMSAC"/>
<dbReference type="SUPFAM" id="SSF51735">
    <property type="entry name" value="NAD(P)-binding Rossmann-fold domains"/>
    <property type="match status" value="1"/>
</dbReference>
<keyword evidence="3" id="KW-1185">Reference proteome</keyword>
<dbReference type="InterPro" id="IPR036291">
    <property type="entry name" value="NAD(P)-bd_dom_sf"/>
</dbReference>
<dbReference type="HOGENOM" id="CLU_010194_44_5_1"/>
<dbReference type="Pfam" id="PF00106">
    <property type="entry name" value="adh_short"/>
    <property type="match status" value="2"/>
</dbReference>
<dbReference type="EMBL" id="CAEY01001893">
    <property type="status" value="NOT_ANNOTATED_CDS"/>
    <property type="molecule type" value="Genomic_DNA"/>
</dbReference>
<dbReference type="STRING" id="32264.T1K9S1"/>
<dbReference type="eggNOG" id="KOG1208">
    <property type="taxonomic scope" value="Eukaryota"/>
</dbReference>
<dbReference type="KEGG" id="tut:107362111"/>
<dbReference type="PANTHER" id="PTHR43157:SF31">
    <property type="entry name" value="PHOSPHATIDYLINOSITOL-GLYCAN BIOSYNTHESIS CLASS F PROTEIN"/>
    <property type="match status" value="1"/>
</dbReference>